<evidence type="ECO:0000313" key="4">
    <source>
        <dbReference type="EMBL" id="MBR0670599.1"/>
    </source>
</evidence>
<dbReference type="InterPro" id="IPR011049">
    <property type="entry name" value="Serralysin-like_metalloprot_C"/>
</dbReference>
<name>A0A9X9WTX0_9PROT</name>
<accession>A0A9X9WTX0</accession>
<evidence type="ECO:0000256" key="1">
    <source>
        <dbReference type="ARBA" id="ARBA00004613"/>
    </source>
</evidence>
<dbReference type="InterPro" id="IPR001343">
    <property type="entry name" value="Hemolysn_Ca-bd"/>
</dbReference>
<reference evidence="4" key="2">
    <citation type="journal article" date="2021" name="Syst. Appl. Microbiol.">
        <title>Roseomonas hellenica sp. nov., isolated from roots of wild-growing Alkanna tinctoria.</title>
        <authorList>
            <person name="Rat A."/>
            <person name="Naranjo H.D."/>
            <person name="Lebbe L."/>
            <person name="Cnockaert M."/>
            <person name="Krigas N."/>
            <person name="Grigoriadou K."/>
            <person name="Maloupa E."/>
            <person name="Willems A."/>
        </authorList>
    </citation>
    <scope>NUCLEOTIDE SEQUENCE</scope>
    <source>
        <strain evidence="4">LMG 31231</strain>
    </source>
</reference>
<dbReference type="PRINTS" id="PR00313">
    <property type="entry name" value="CABNDNGRPT"/>
</dbReference>
<dbReference type="Pfam" id="PF00353">
    <property type="entry name" value="HemolysinCabind"/>
    <property type="match status" value="16"/>
</dbReference>
<protein>
    <recommendedName>
        <fullName evidence="6">Calcium-binding protein</fullName>
    </recommendedName>
</protein>
<reference evidence="4" key="1">
    <citation type="submission" date="2020-01" db="EMBL/GenBank/DDBJ databases">
        <authorList>
            <person name="Rat A."/>
        </authorList>
    </citation>
    <scope>NUCLEOTIDE SEQUENCE</scope>
    <source>
        <strain evidence="4">LMG 31231</strain>
    </source>
</reference>
<dbReference type="PANTHER" id="PTHR38340">
    <property type="entry name" value="S-LAYER PROTEIN"/>
    <property type="match status" value="1"/>
</dbReference>
<dbReference type="Gene3D" id="2.150.10.10">
    <property type="entry name" value="Serralysin-like metalloprotease, C-terminal"/>
    <property type="match status" value="11"/>
</dbReference>
<keyword evidence="2" id="KW-0964">Secreted</keyword>
<evidence type="ECO:0008006" key="6">
    <source>
        <dbReference type="Google" id="ProtNLM"/>
    </source>
</evidence>
<sequence>MTTYTFPDIAGGSLVFAPASDLLHFPLGWPAASVRFAFSGADLLITSQGETARLVGIGLGGASGLSAANLVFADGSVLILDGAGNNSRTGGEGADWIAVDRGGLDTVSAGGGDDRIEAGAALTAGDVLDGGAGTGDTLAVSGNFSVVLAPTTLTGIERIEVGTGEAALTLDPSTVATATPGAGTFFTVDARAQGIGSRLVLDGSAVAGAGMAILGGAGDDSLIGGSGADSLAGGTGDDTILGGQGDDTIEGGAGADLLDGGAGDDLFLFDAPGAQSPPATPDLILNFEGAGRDGGDRIVLPPTLLLGRAIAFHVPAADFAFEGYDGSGVQLPASRIGDGFADVLWRAVEGAAWRFEVWADLDDDGRFGAGDLFLRIAVPAGDAATTLSAGDFLAEFGGFVGGPGADTLAGAGATDDAMWGEGGNDLLSGGDGVDWLDGGLGDDTLLGGDLADELHGGPGSDWLEGGDGWDTLFAADPYLPESESPEDRNMLLGGAGPDMLFGGIGLDTLLGGADDDLLWGDGGDDWLEGGDGNDLIHAREGNDRLDGGEGDDTLLGGRGADTFIGGGGADLFIVDLSAQGLNETSGAAPDWLVDFSAAAGDRISLGLVNGLVAGNFGPGPLAWRGTLAPRDAAPGIPFGLALPGDGIGPGYYQAWWLPALTGGAAAGGWFVIDLDQDLILDADDAVIRIGTTGSTAALTPDAFVEGTFRVLVGGSGSDSLTAAASGQEIFGLAGADRLTGRGGNDRLVGGDGDDTLVGAAGNDQLWGGSGNDSLDGGAGNDELFAEGPGVAEVDSIFARNTLVGGDGADSLWGADGRESLDGGAGHDWLYGGIGLDTLRGGDGNDTLLGGDGADFISGGMGADSIDAGAGDDTVEYDPADPFVDGGDDFDMLVLLAPATVTLDSLIDQVSGGGIAIGFEGVDATGVAGAVALYGSSGRNRLLGGAFADRIEGRDGNDTLEGGGGDDTLEGGAGDDVLQGGAGADVINGGTGFDIASYEMSSTAVTVALYNGSASGGAAGDRFNGIEGLRGSAHADMLQGSNFDDWLEGMAGADTLIGFIGRDTLVGGAGLDLLRGGPGDDWLFGGDHIDTLEGGEGDDVLDGGDGVDRLYGNSGNDLYYVDRIGDLVFEGVGAGIDTVISSANHYLHANVDWLVLAPGTGPLFGVGNPLANTLIGNEFANLLIGMAGDDTIRGGNGNDRLQGKEGADWLFGDDGADSAWGGDDADIIDGGLGRDYLLGEGGNDTIYGGPDAITDVLYGGFGDDWLDGGPGYDLMYGGPGNDVYIASQQIELIVEGVGQGWDRVIAYGSQPFTLSDNVEELWLDGPSAGIGNVLSNRILGSSRAENLFGRAGNDTLIGGGGNDNLYGEAGRDSFLFGAGSGVDAIRDFTPGEDRILLQGLALKTFTQVMAATRQGTSGAIIDFAPGDSVLLAGVQKDALTAGDFVFLA</sequence>
<dbReference type="InterPro" id="IPR050557">
    <property type="entry name" value="RTX_toxin/Mannuronan_C5-epim"/>
</dbReference>
<dbReference type="GO" id="GO:0005576">
    <property type="term" value="C:extracellular region"/>
    <property type="evidence" value="ECO:0007669"/>
    <property type="project" value="UniProtKB-SubCell"/>
</dbReference>
<dbReference type="GO" id="GO:0005509">
    <property type="term" value="F:calcium ion binding"/>
    <property type="evidence" value="ECO:0007669"/>
    <property type="project" value="InterPro"/>
</dbReference>
<proteinExistence type="predicted"/>
<evidence type="ECO:0000256" key="3">
    <source>
        <dbReference type="SAM" id="MobiDB-lite"/>
    </source>
</evidence>
<comment type="subcellular location">
    <subcellularLocation>
        <location evidence="1">Secreted</location>
    </subcellularLocation>
</comment>
<evidence type="ECO:0000313" key="5">
    <source>
        <dbReference type="Proteomes" id="UP001138751"/>
    </source>
</evidence>
<organism evidence="4 5">
    <name type="scientific">Neoroseomonas soli</name>
    <dbReference type="NCBI Taxonomy" id="1081025"/>
    <lineage>
        <taxon>Bacteria</taxon>
        <taxon>Pseudomonadati</taxon>
        <taxon>Pseudomonadota</taxon>
        <taxon>Alphaproteobacteria</taxon>
        <taxon>Acetobacterales</taxon>
        <taxon>Acetobacteraceae</taxon>
        <taxon>Neoroseomonas</taxon>
    </lineage>
</organism>
<dbReference type="SUPFAM" id="SSF51120">
    <property type="entry name" value="beta-Roll"/>
    <property type="match status" value="9"/>
</dbReference>
<keyword evidence="5" id="KW-1185">Reference proteome</keyword>
<gene>
    <name evidence="4" type="ORF">GXW76_05410</name>
</gene>
<dbReference type="RefSeq" id="WP_211860974.1">
    <property type="nucleotide sequence ID" value="NZ_JAAEDM010000009.1"/>
</dbReference>
<dbReference type="EMBL" id="JAAEDM010000009">
    <property type="protein sequence ID" value="MBR0670599.1"/>
    <property type="molecule type" value="Genomic_DNA"/>
</dbReference>
<dbReference type="Proteomes" id="UP001138751">
    <property type="component" value="Unassembled WGS sequence"/>
</dbReference>
<dbReference type="InterPro" id="IPR018511">
    <property type="entry name" value="Hemolysin-typ_Ca-bd_CS"/>
</dbReference>
<feature type="region of interest" description="Disordered" evidence="3">
    <location>
        <begin position="759"/>
        <end position="781"/>
    </location>
</feature>
<evidence type="ECO:0000256" key="2">
    <source>
        <dbReference type="ARBA" id="ARBA00022525"/>
    </source>
</evidence>
<dbReference type="PANTHER" id="PTHR38340:SF1">
    <property type="entry name" value="S-LAYER PROTEIN"/>
    <property type="match status" value="1"/>
</dbReference>
<dbReference type="PROSITE" id="PS00330">
    <property type="entry name" value="HEMOLYSIN_CALCIUM"/>
    <property type="match status" value="16"/>
</dbReference>
<comment type="caution">
    <text evidence="4">The sequence shown here is derived from an EMBL/GenBank/DDBJ whole genome shotgun (WGS) entry which is preliminary data.</text>
</comment>